<dbReference type="EMBL" id="JAQMWT010000249">
    <property type="protein sequence ID" value="KAJ8606765.1"/>
    <property type="molecule type" value="Genomic_DNA"/>
</dbReference>
<feature type="domain" description="HPt" evidence="2">
    <location>
        <begin position="25"/>
        <end position="126"/>
    </location>
</feature>
<sequence length="130" mass="14790">MPLPVPNNELTVIDWTSETAAELREEGMYDEMVDMASGEFEKHVSDLKRMSGESKEEWKSWPPWKVAHSIKGLCLSLAFERLARYAQSIEKLREDIAPGDLPEIIENMDMLFEMALKEAKSSLNEAKSGK</sequence>
<comment type="caution">
    <text evidence="3">The sequence shown here is derived from an EMBL/GenBank/DDBJ whole genome shotgun (WGS) entry which is preliminary data.</text>
</comment>
<name>A0AAD7UI77_9STRA</name>
<accession>A0AAD7UI77</accession>
<keyword evidence="1" id="KW-0597">Phosphoprotein</keyword>
<reference evidence="3" key="1">
    <citation type="submission" date="2023-01" db="EMBL/GenBank/DDBJ databases">
        <title>Metagenome sequencing of chrysophaentin producing Chrysophaeum taylorii.</title>
        <authorList>
            <person name="Davison J."/>
            <person name="Bewley C."/>
        </authorList>
    </citation>
    <scope>NUCLEOTIDE SEQUENCE</scope>
    <source>
        <strain evidence="3">NIES-1699</strain>
    </source>
</reference>
<protein>
    <recommendedName>
        <fullName evidence="2">HPt domain-containing protein</fullName>
    </recommendedName>
</protein>
<proteinExistence type="predicted"/>
<dbReference type="InterPro" id="IPR008207">
    <property type="entry name" value="Sig_transdc_His_kin_Hpt_dom"/>
</dbReference>
<dbReference type="GO" id="GO:0000160">
    <property type="term" value="P:phosphorelay signal transduction system"/>
    <property type="evidence" value="ECO:0007669"/>
    <property type="project" value="InterPro"/>
</dbReference>
<dbReference type="PROSITE" id="PS50894">
    <property type="entry name" value="HPT"/>
    <property type="match status" value="1"/>
</dbReference>
<gene>
    <name evidence="3" type="ORF">CTAYLR_009563</name>
</gene>
<feature type="modified residue" description="Phosphohistidine" evidence="1">
    <location>
        <position position="68"/>
    </location>
</feature>
<evidence type="ECO:0000313" key="4">
    <source>
        <dbReference type="Proteomes" id="UP001230188"/>
    </source>
</evidence>
<dbReference type="InterPro" id="IPR036641">
    <property type="entry name" value="HPT_dom_sf"/>
</dbReference>
<dbReference type="Proteomes" id="UP001230188">
    <property type="component" value="Unassembled WGS sequence"/>
</dbReference>
<evidence type="ECO:0000256" key="1">
    <source>
        <dbReference type="PROSITE-ProRule" id="PRU00110"/>
    </source>
</evidence>
<dbReference type="AlphaFoldDB" id="A0AAD7UI77"/>
<keyword evidence="4" id="KW-1185">Reference proteome</keyword>
<evidence type="ECO:0000259" key="2">
    <source>
        <dbReference type="PROSITE" id="PS50894"/>
    </source>
</evidence>
<organism evidence="3 4">
    <name type="scientific">Chrysophaeum taylorii</name>
    <dbReference type="NCBI Taxonomy" id="2483200"/>
    <lineage>
        <taxon>Eukaryota</taxon>
        <taxon>Sar</taxon>
        <taxon>Stramenopiles</taxon>
        <taxon>Ochrophyta</taxon>
        <taxon>Pelagophyceae</taxon>
        <taxon>Pelagomonadales</taxon>
        <taxon>Pelagomonadaceae</taxon>
        <taxon>Chrysophaeum</taxon>
    </lineage>
</organism>
<evidence type="ECO:0000313" key="3">
    <source>
        <dbReference type="EMBL" id="KAJ8606765.1"/>
    </source>
</evidence>
<dbReference type="Gene3D" id="1.20.120.160">
    <property type="entry name" value="HPT domain"/>
    <property type="match status" value="1"/>
</dbReference>
<dbReference type="SUPFAM" id="SSF47226">
    <property type="entry name" value="Histidine-containing phosphotransfer domain, HPT domain"/>
    <property type="match status" value="1"/>
</dbReference>